<dbReference type="SMART" id="SM00347">
    <property type="entry name" value="HTH_MARR"/>
    <property type="match status" value="1"/>
</dbReference>
<dbReference type="InterPro" id="IPR039422">
    <property type="entry name" value="MarR/SlyA-like"/>
</dbReference>
<protein>
    <submittedName>
        <fullName evidence="3">DNA-binding MarR family transcriptional regulator</fullName>
    </submittedName>
</protein>
<dbReference type="GO" id="GO:0003700">
    <property type="term" value="F:DNA-binding transcription factor activity"/>
    <property type="evidence" value="ECO:0007669"/>
    <property type="project" value="InterPro"/>
</dbReference>
<dbReference type="RefSeq" id="WP_239178042.1">
    <property type="nucleotide sequence ID" value="NZ_BAABFG010000005.1"/>
</dbReference>
<reference evidence="3 4" key="1">
    <citation type="submission" date="2020-08" db="EMBL/GenBank/DDBJ databases">
        <title>Sequencing the genomes of 1000 actinobacteria strains.</title>
        <authorList>
            <person name="Klenk H.-P."/>
        </authorList>
    </citation>
    <scope>NUCLEOTIDE SEQUENCE [LARGE SCALE GENOMIC DNA]</scope>
    <source>
        <strain evidence="3 4">DSM 45809</strain>
    </source>
</reference>
<keyword evidence="4" id="KW-1185">Reference proteome</keyword>
<feature type="region of interest" description="Disordered" evidence="1">
    <location>
        <begin position="176"/>
        <end position="209"/>
    </location>
</feature>
<name>A0A7W7H1P9_9ACTN</name>
<evidence type="ECO:0000259" key="2">
    <source>
        <dbReference type="PROSITE" id="PS50995"/>
    </source>
</evidence>
<evidence type="ECO:0000313" key="3">
    <source>
        <dbReference type="EMBL" id="MBB4742087.1"/>
    </source>
</evidence>
<evidence type="ECO:0000256" key="1">
    <source>
        <dbReference type="SAM" id="MobiDB-lite"/>
    </source>
</evidence>
<accession>A0A7W7H1P9</accession>
<feature type="compositionally biased region" description="Basic and acidic residues" evidence="1">
    <location>
        <begin position="178"/>
        <end position="190"/>
    </location>
</feature>
<dbReference type="EMBL" id="JACHNB010000001">
    <property type="protein sequence ID" value="MBB4742087.1"/>
    <property type="molecule type" value="Genomic_DNA"/>
</dbReference>
<proteinExistence type="predicted"/>
<evidence type="ECO:0000313" key="4">
    <source>
        <dbReference type="Proteomes" id="UP000546162"/>
    </source>
</evidence>
<organism evidence="3 4">
    <name type="scientific">Actinoplanes octamycinicus</name>
    <dbReference type="NCBI Taxonomy" id="135948"/>
    <lineage>
        <taxon>Bacteria</taxon>
        <taxon>Bacillati</taxon>
        <taxon>Actinomycetota</taxon>
        <taxon>Actinomycetes</taxon>
        <taxon>Micromonosporales</taxon>
        <taxon>Micromonosporaceae</taxon>
        <taxon>Actinoplanes</taxon>
    </lineage>
</organism>
<dbReference type="AlphaFoldDB" id="A0A7W7H1P9"/>
<dbReference type="Proteomes" id="UP000546162">
    <property type="component" value="Unassembled WGS sequence"/>
</dbReference>
<dbReference type="PANTHER" id="PTHR33164">
    <property type="entry name" value="TRANSCRIPTIONAL REGULATOR, MARR FAMILY"/>
    <property type="match status" value="1"/>
</dbReference>
<feature type="domain" description="HTH marR-type" evidence="2">
    <location>
        <begin position="30"/>
        <end position="170"/>
    </location>
</feature>
<dbReference type="PANTHER" id="PTHR33164:SF106">
    <property type="entry name" value="TRANSCRIPTIONAL REGULATORY PROTEIN"/>
    <property type="match status" value="1"/>
</dbReference>
<dbReference type="SUPFAM" id="SSF46785">
    <property type="entry name" value="Winged helix' DNA-binding domain"/>
    <property type="match status" value="1"/>
</dbReference>
<dbReference type="GO" id="GO:0006950">
    <property type="term" value="P:response to stress"/>
    <property type="evidence" value="ECO:0007669"/>
    <property type="project" value="TreeGrafter"/>
</dbReference>
<sequence length="209" mass="22525">MELPSENELFGIRNDRMVGVPAQPSRDAARAEVVEDLIDALRLFTVETDVFVHVFARQHGLSRNDLNAIMWISQGTQTGHPISPGELATRLGLGGPATTGLIDRLESAGHVRRERDARDRRKVTILMQPRALQLATDFFVPLGALMHEAVADLSAEDLHRSIAVINRMVTAVAAARDSAARDSAARDSAARDSAAAPAGPPRRADLSAP</sequence>
<dbReference type="PRINTS" id="PR00598">
    <property type="entry name" value="HTHMARR"/>
</dbReference>
<dbReference type="InterPro" id="IPR036390">
    <property type="entry name" value="WH_DNA-bd_sf"/>
</dbReference>
<dbReference type="Gene3D" id="1.10.10.10">
    <property type="entry name" value="Winged helix-like DNA-binding domain superfamily/Winged helix DNA-binding domain"/>
    <property type="match status" value="1"/>
</dbReference>
<dbReference type="GO" id="GO:0003677">
    <property type="term" value="F:DNA binding"/>
    <property type="evidence" value="ECO:0007669"/>
    <property type="project" value="UniProtKB-KW"/>
</dbReference>
<keyword evidence="3" id="KW-0238">DNA-binding</keyword>
<dbReference type="Pfam" id="PF12802">
    <property type="entry name" value="MarR_2"/>
    <property type="match status" value="1"/>
</dbReference>
<gene>
    <name evidence="3" type="ORF">BJY16_005546</name>
</gene>
<dbReference type="InterPro" id="IPR036388">
    <property type="entry name" value="WH-like_DNA-bd_sf"/>
</dbReference>
<dbReference type="PROSITE" id="PS50995">
    <property type="entry name" value="HTH_MARR_2"/>
    <property type="match status" value="1"/>
</dbReference>
<comment type="caution">
    <text evidence="3">The sequence shown here is derived from an EMBL/GenBank/DDBJ whole genome shotgun (WGS) entry which is preliminary data.</text>
</comment>
<dbReference type="InterPro" id="IPR000835">
    <property type="entry name" value="HTH_MarR-typ"/>
</dbReference>